<comment type="caution">
    <text evidence="2">The sequence shown here is derived from an EMBL/GenBank/DDBJ whole genome shotgun (WGS) entry which is preliminary data.</text>
</comment>
<protein>
    <submittedName>
        <fullName evidence="2">Uncharacterized protein</fullName>
    </submittedName>
</protein>
<reference evidence="2" key="1">
    <citation type="journal article" date="2023" name="DNA Res.">
        <title>Chromosome-level genome assembly of Phrynocephalus forsythii using third-generation DNA sequencing and Hi-C analysis.</title>
        <authorList>
            <person name="Qi Y."/>
            <person name="Zhao W."/>
            <person name="Zhao Y."/>
            <person name="Niu C."/>
            <person name="Cao S."/>
            <person name="Zhang Y."/>
        </authorList>
    </citation>
    <scope>NUCLEOTIDE SEQUENCE</scope>
    <source>
        <tissue evidence="2">Muscle</tissue>
    </source>
</reference>
<name>A0A9Q1AQ77_9SAUR</name>
<gene>
    <name evidence="2" type="ORF">JRQ81_012095</name>
</gene>
<sequence>METALLEPEQAMDTPSDPRWRPFPLKDEKGGGDALPSSGCSLRAKTEAVSSEGREERRRCFAKFCIPIVHVLKIVRKTEAQID</sequence>
<dbReference type="EMBL" id="JAPFRF010000024">
    <property type="protein sequence ID" value="KAJ7303162.1"/>
    <property type="molecule type" value="Genomic_DNA"/>
</dbReference>
<organism evidence="2 3">
    <name type="scientific">Phrynocephalus forsythii</name>
    <dbReference type="NCBI Taxonomy" id="171643"/>
    <lineage>
        <taxon>Eukaryota</taxon>
        <taxon>Metazoa</taxon>
        <taxon>Chordata</taxon>
        <taxon>Craniata</taxon>
        <taxon>Vertebrata</taxon>
        <taxon>Euteleostomi</taxon>
        <taxon>Lepidosauria</taxon>
        <taxon>Squamata</taxon>
        <taxon>Bifurcata</taxon>
        <taxon>Unidentata</taxon>
        <taxon>Episquamata</taxon>
        <taxon>Toxicofera</taxon>
        <taxon>Iguania</taxon>
        <taxon>Acrodonta</taxon>
        <taxon>Agamidae</taxon>
        <taxon>Agaminae</taxon>
        <taxon>Phrynocephalus</taxon>
    </lineage>
</organism>
<evidence type="ECO:0000256" key="1">
    <source>
        <dbReference type="SAM" id="MobiDB-lite"/>
    </source>
</evidence>
<feature type="compositionally biased region" description="Basic and acidic residues" evidence="1">
    <location>
        <begin position="16"/>
        <end position="31"/>
    </location>
</feature>
<evidence type="ECO:0000313" key="3">
    <source>
        <dbReference type="Proteomes" id="UP001142489"/>
    </source>
</evidence>
<proteinExistence type="predicted"/>
<keyword evidence="3" id="KW-1185">Reference proteome</keyword>
<evidence type="ECO:0000313" key="2">
    <source>
        <dbReference type="EMBL" id="KAJ7303162.1"/>
    </source>
</evidence>
<accession>A0A9Q1AQ77</accession>
<dbReference type="Proteomes" id="UP001142489">
    <property type="component" value="Unassembled WGS sequence"/>
</dbReference>
<dbReference type="AlphaFoldDB" id="A0A9Q1AQ77"/>
<feature type="region of interest" description="Disordered" evidence="1">
    <location>
        <begin position="1"/>
        <end position="39"/>
    </location>
</feature>